<keyword evidence="2" id="KW-0472">Membrane</keyword>
<dbReference type="STRING" id="1802206.A3D35_02765"/>
<keyword evidence="2" id="KW-1133">Transmembrane helix</keyword>
<dbReference type="Proteomes" id="UP000176421">
    <property type="component" value="Unassembled WGS sequence"/>
</dbReference>
<keyword evidence="2" id="KW-0812">Transmembrane</keyword>
<proteinExistence type="predicted"/>
<comment type="caution">
    <text evidence="3">The sequence shown here is derived from an EMBL/GenBank/DDBJ whole genome shotgun (WGS) entry which is preliminary data.</text>
</comment>
<evidence type="ECO:0000313" key="3">
    <source>
        <dbReference type="EMBL" id="OGZ69032.1"/>
    </source>
</evidence>
<evidence type="ECO:0000256" key="2">
    <source>
        <dbReference type="SAM" id="Phobius"/>
    </source>
</evidence>
<feature type="region of interest" description="Disordered" evidence="1">
    <location>
        <begin position="302"/>
        <end position="321"/>
    </location>
</feature>
<dbReference type="AlphaFoldDB" id="A0A1G2I2J9"/>
<protein>
    <submittedName>
        <fullName evidence="3">Uncharacterized protein</fullName>
    </submittedName>
</protein>
<reference evidence="3 4" key="1">
    <citation type="journal article" date="2016" name="Nat. Commun.">
        <title>Thousands of microbial genomes shed light on interconnected biogeochemical processes in an aquifer system.</title>
        <authorList>
            <person name="Anantharaman K."/>
            <person name="Brown C.T."/>
            <person name="Hug L.A."/>
            <person name="Sharon I."/>
            <person name="Castelle C.J."/>
            <person name="Probst A.J."/>
            <person name="Thomas B.C."/>
            <person name="Singh A."/>
            <person name="Wilkins M.J."/>
            <person name="Karaoz U."/>
            <person name="Brodie E.L."/>
            <person name="Williams K.H."/>
            <person name="Hubbard S.S."/>
            <person name="Banfield J.F."/>
        </authorList>
    </citation>
    <scope>NUCLEOTIDE SEQUENCE [LARGE SCALE GENOMIC DNA]</scope>
</reference>
<name>A0A1G2I2J9_9BACT</name>
<gene>
    <name evidence="3" type="ORF">A3D35_02765</name>
</gene>
<evidence type="ECO:0000313" key="4">
    <source>
        <dbReference type="Proteomes" id="UP000176421"/>
    </source>
</evidence>
<feature type="transmembrane region" description="Helical" evidence="2">
    <location>
        <begin position="20"/>
        <end position="46"/>
    </location>
</feature>
<organism evidence="3 4">
    <name type="scientific">Candidatus Staskawiczbacteria bacterium RIFCSPHIGHO2_02_FULL_34_9</name>
    <dbReference type="NCBI Taxonomy" id="1802206"/>
    <lineage>
        <taxon>Bacteria</taxon>
        <taxon>Candidatus Staskawicziibacteriota</taxon>
    </lineage>
</organism>
<sequence length="465" mass="55184">MANQSSWVQSLDKIFLSMMWWLIPMTIIIWLPFTRPFWWVFLAIFLSIELKKLYLWWIAWDFAYAETEWDFIEIVPPKEILTPLKAMEDVFTSMWSPLFDGANWREEWCEGELTEVPYWMSLEIVSTEGEIHFYARVMRAHRPFLESILYSHYPELEIFDTQDYTRSVPNNLPNKEWDTYGEDFVLKRPDPYPIKTYENFFEPQGERIVGEEKRIDPINSLLESMAKLGKGEHYWVQFTLMGTADNFEPKFKKDAEEIIAKLAKRPAPKKPRTFAGELGFMLNDIVFGPKKEGEGEYATYKWERPDEKEEKPGKEASLTPGERDVLTAVENKIKKPLYRTSIRGVYVAKRENFNKSNRVIFRPYVTHFLTRNLNFIGFHLGTRPKVHYWFRKMRVRFRARRMLRNYILRFPPFFPNRREGCSIFNPEEIATMYHFPLKISSTFLPSMTRVESKKGGAPSNLPIGE</sequence>
<evidence type="ECO:0000256" key="1">
    <source>
        <dbReference type="SAM" id="MobiDB-lite"/>
    </source>
</evidence>
<accession>A0A1G2I2J9</accession>
<dbReference type="EMBL" id="MHOS01000015">
    <property type="protein sequence ID" value="OGZ69032.1"/>
    <property type="molecule type" value="Genomic_DNA"/>
</dbReference>
<feature type="compositionally biased region" description="Basic and acidic residues" evidence="1">
    <location>
        <begin position="302"/>
        <end position="314"/>
    </location>
</feature>